<dbReference type="Proteomes" id="UP000018936">
    <property type="component" value="Unassembled WGS sequence"/>
</dbReference>
<dbReference type="InterPro" id="IPR038557">
    <property type="entry name" value="RLR_C_sf"/>
</dbReference>
<dbReference type="InterPro" id="IPR051363">
    <property type="entry name" value="RLR_Helicase"/>
</dbReference>
<protein>
    <submittedName>
        <fullName evidence="8">Putative ATP-dependent RNA helicase DHX58</fullName>
    </submittedName>
</protein>
<evidence type="ECO:0000256" key="3">
    <source>
        <dbReference type="ARBA" id="ARBA00022859"/>
    </source>
</evidence>
<dbReference type="InterPro" id="IPR014001">
    <property type="entry name" value="Helicase_ATP-bd"/>
</dbReference>
<keyword evidence="3" id="KW-0391">Immunity</keyword>
<evidence type="ECO:0000256" key="2">
    <source>
        <dbReference type="ARBA" id="ARBA00022588"/>
    </source>
</evidence>
<organism evidence="8 9">
    <name type="scientific">Ophiophagus hannah</name>
    <name type="common">King cobra</name>
    <name type="synonym">Naja hannah</name>
    <dbReference type="NCBI Taxonomy" id="8665"/>
    <lineage>
        <taxon>Eukaryota</taxon>
        <taxon>Metazoa</taxon>
        <taxon>Chordata</taxon>
        <taxon>Craniata</taxon>
        <taxon>Vertebrata</taxon>
        <taxon>Euteleostomi</taxon>
        <taxon>Lepidosauria</taxon>
        <taxon>Squamata</taxon>
        <taxon>Bifurcata</taxon>
        <taxon>Unidentata</taxon>
        <taxon>Episquamata</taxon>
        <taxon>Toxicofera</taxon>
        <taxon>Serpentes</taxon>
        <taxon>Colubroidea</taxon>
        <taxon>Elapidae</taxon>
        <taxon>Elapinae</taxon>
        <taxon>Ophiophagus</taxon>
    </lineage>
</organism>
<dbReference type="SMART" id="SM00490">
    <property type="entry name" value="HELICc"/>
    <property type="match status" value="1"/>
</dbReference>
<keyword evidence="9" id="KW-1185">Reference proteome</keyword>
<proteinExistence type="inferred from homology"/>
<dbReference type="InterPro" id="IPR027417">
    <property type="entry name" value="P-loop_NTPase"/>
</dbReference>
<reference evidence="8 9" key="1">
    <citation type="journal article" date="2013" name="Proc. Natl. Acad. Sci. U.S.A.">
        <title>The king cobra genome reveals dynamic gene evolution and adaptation in the snake venom system.</title>
        <authorList>
            <person name="Vonk F.J."/>
            <person name="Casewell N.R."/>
            <person name="Henkel C.V."/>
            <person name="Heimberg A.M."/>
            <person name="Jansen H.J."/>
            <person name="McCleary R.J."/>
            <person name="Kerkkamp H.M."/>
            <person name="Vos R.A."/>
            <person name="Guerreiro I."/>
            <person name="Calvete J.J."/>
            <person name="Wuster W."/>
            <person name="Woods A.E."/>
            <person name="Logan J.M."/>
            <person name="Harrison R.A."/>
            <person name="Castoe T.A."/>
            <person name="de Koning A.P."/>
            <person name="Pollock D.D."/>
            <person name="Yandell M."/>
            <person name="Calderon D."/>
            <person name="Renjifo C."/>
            <person name="Currier R.B."/>
            <person name="Salgado D."/>
            <person name="Pla D."/>
            <person name="Sanz L."/>
            <person name="Hyder A.S."/>
            <person name="Ribeiro J.M."/>
            <person name="Arntzen J.W."/>
            <person name="van den Thillart G.E."/>
            <person name="Boetzer M."/>
            <person name="Pirovano W."/>
            <person name="Dirks R.P."/>
            <person name="Spaink H.P."/>
            <person name="Duboule D."/>
            <person name="McGlinn E."/>
            <person name="Kini R.M."/>
            <person name="Richardson M.K."/>
        </authorList>
    </citation>
    <scope>NUCLEOTIDE SEQUENCE</scope>
    <source>
        <tissue evidence="8">Blood</tissue>
    </source>
</reference>
<dbReference type="PROSITE" id="PS51789">
    <property type="entry name" value="RLR_CTR"/>
    <property type="match status" value="1"/>
</dbReference>
<keyword evidence="8" id="KW-0347">Helicase</keyword>
<dbReference type="GO" id="GO:0005737">
    <property type="term" value="C:cytoplasm"/>
    <property type="evidence" value="ECO:0007669"/>
    <property type="project" value="TreeGrafter"/>
</dbReference>
<evidence type="ECO:0000256" key="1">
    <source>
        <dbReference type="ARBA" id="ARBA00006866"/>
    </source>
</evidence>
<feature type="domain" description="Helicase C-terminal" evidence="6">
    <location>
        <begin position="279"/>
        <end position="443"/>
    </location>
</feature>
<evidence type="ECO:0000259" key="6">
    <source>
        <dbReference type="PROSITE" id="PS51194"/>
    </source>
</evidence>
<dbReference type="OrthoDB" id="416741at2759"/>
<dbReference type="GO" id="GO:0003727">
    <property type="term" value="F:single-stranded RNA binding"/>
    <property type="evidence" value="ECO:0007669"/>
    <property type="project" value="TreeGrafter"/>
</dbReference>
<evidence type="ECO:0000259" key="5">
    <source>
        <dbReference type="PROSITE" id="PS51192"/>
    </source>
</evidence>
<name>V8NX22_OPHHA</name>
<sequence>MKNCFFQQDLGSRFSKRDPMELRDYQWEVIGPALEGKNIIIWLPTGAGKTRAAVYVCKKHLESKDKNKVVVLVNTVSLVDQHLKNEFSFLQSQFQITSVYGDSIQKLFFSDMVKSHDLIICTAQILYNALNSQEEEMHVELTDFSLLVIDECHHTHKGTVYNKIMEDYLDRKLKGQKGLPQILGLTASLGTGSSNTLEAAKAHILEICANLDAERIMSINKQNSSLDCHVPCPKKQYDLAEPRLQTLPCPWFTENRLSLLGLAKDSRYENPKLGKLQQVLQDQFQELKSSRGIVFTWTRQSAYSLHEWVLGNQALNALGIKSDVLTGVGSSSQTKHMTQQEQQDIIQRFRKGQLNLLFSTSVAEEGLDIPECNIIIRYGLMTNEIAMMQARGRARAPNSICSILAKTNSKEVARERLNETLEILMESAIKWVQEMPEKEYHQKIEKLQHESMINRKLRDIKLEQQRQLHDPDKIYACDLLNLVKRLNVFVFLQIWGMEMVHRDFILPMLAIKNFVVETPNGRQKPRKWSKVTFEIKAFDYTEYCNITF</sequence>
<gene>
    <name evidence="8" type="primary">Dhx58</name>
    <name evidence="8" type="ORF">L345_07611</name>
</gene>
<evidence type="ECO:0000313" key="8">
    <source>
        <dbReference type="EMBL" id="ETE66610.1"/>
    </source>
</evidence>
<feature type="non-terminal residue" evidence="8">
    <location>
        <position position="1"/>
    </location>
</feature>
<dbReference type="Gene3D" id="3.40.50.300">
    <property type="entry name" value="P-loop containing nucleotide triphosphate hydrolases"/>
    <property type="match status" value="3"/>
</dbReference>
<dbReference type="GO" id="GO:0016787">
    <property type="term" value="F:hydrolase activity"/>
    <property type="evidence" value="ECO:0007669"/>
    <property type="project" value="InterPro"/>
</dbReference>
<dbReference type="PANTHER" id="PTHR14074">
    <property type="entry name" value="HELICASE WITH DEATH DOMAIN-RELATED"/>
    <property type="match status" value="1"/>
</dbReference>
<dbReference type="Pfam" id="PF11648">
    <property type="entry name" value="RIG-I_C-RD"/>
    <property type="match status" value="1"/>
</dbReference>
<dbReference type="Pfam" id="PF04851">
    <property type="entry name" value="ResIII"/>
    <property type="match status" value="1"/>
</dbReference>
<keyword evidence="8" id="KW-0067">ATP-binding</keyword>
<dbReference type="GO" id="GO:0002753">
    <property type="term" value="P:cytoplasmic pattern recognition receptor signaling pathway"/>
    <property type="evidence" value="ECO:0007669"/>
    <property type="project" value="TreeGrafter"/>
</dbReference>
<dbReference type="GO" id="GO:0008270">
    <property type="term" value="F:zinc ion binding"/>
    <property type="evidence" value="ECO:0007669"/>
    <property type="project" value="TreeGrafter"/>
</dbReference>
<dbReference type="PANTHER" id="PTHR14074:SF7">
    <property type="entry name" value="ATP-DEPENDENT RNA HELICASE DHX58"/>
    <property type="match status" value="1"/>
</dbReference>
<dbReference type="GO" id="GO:0003677">
    <property type="term" value="F:DNA binding"/>
    <property type="evidence" value="ECO:0007669"/>
    <property type="project" value="InterPro"/>
</dbReference>
<dbReference type="PROSITE" id="PS51192">
    <property type="entry name" value="HELICASE_ATP_BIND_1"/>
    <property type="match status" value="1"/>
</dbReference>
<dbReference type="Gene3D" id="2.170.150.30">
    <property type="entry name" value="RIG-I-like receptor, C-terminal regulatory domain"/>
    <property type="match status" value="1"/>
</dbReference>
<feature type="domain" description="Helicase ATP-binding" evidence="5">
    <location>
        <begin position="30"/>
        <end position="207"/>
    </location>
</feature>
<dbReference type="InterPro" id="IPR001650">
    <property type="entry name" value="Helicase_C-like"/>
</dbReference>
<dbReference type="InterPro" id="IPR006935">
    <property type="entry name" value="Helicase/UvrB_N"/>
</dbReference>
<keyword evidence="8" id="KW-0547">Nucleotide-binding</keyword>
<dbReference type="SUPFAM" id="SSF52540">
    <property type="entry name" value="P-loop containing nucleoside triphosphate hydrolases"/>
    <property type="match status" value="1"/>
</dbReference>
<dbReference type="SMART" id="SM00487">
    <property type="entry name" value="DEXDc"/>
    <property type="match status" value="1"/>
</dbReference>
<dbReference type="GO" id="GO:0140374">
    <property type="term" value="P:antiviral innate immune response"/>
    <property type="evidence" value="ECO:0007669"/>
    <property type="project" value="TreeGrafter"/>
</dbReference>
<comment type="similarity">
    <text evidence="1">Belongs to the helicase family. RLR subfamily.</text>
</comment>
<accession>V8NX22</accession>
<comment type="catalytic activity">
    <reaction evidence="4">
        <text>ATP + H2O = ADP + phosphate + H(+)</text>
        <dbReference type="Rhea" id="RHEA:13065"/>
        <dbReference type="ChEBI" id="CHEBI:15377"/>
        <dbReference type="ChEBI" id="CHEBI:15378"/>
        <dbReference type="ChEBI" id="CHEBI:30616"/>
        <dbReference type="ChEBI" id="CHEBI:43474"/>
        <dbReference type="ChEBI" id="CHEBI:456216"/>
        <dbReference type="EC" id="3.6.4.13"/>
    </reaction>
    <physiologicalReaction direction="left-to-right" evidence="4">
        <dbReference type="Rhea" id="RHEA:13066"/>
    </physiologicalReaction>
</comment>
<dbReference type="InterPro" id="IPR021673">
    <property type="entry name" value="RLR_CTR"/>
</dbReference>
<dbReference type="GO" id="GO:0003725">
    <property type="term" value="F:double-stranded RNA binding"/>
    <property type="evidence" value="ECO:0007669"/>
    <property type="project" value="TreeGrafter"/>
</dbReference>
<keyword evidence="2" id="KW-0399">Innate immunity</keyword>
<evidence type="ECO:0000313" key="9">
    <source>
        <dbReference type="Proteomes" id="UP000018936"/>
    </source>
</evidence>
<feature type="domain" description="RLR CTR" evidence="7">
    <location>
        <begin position="413"/>
        <end position="545"/>
    </location>
</feature>
<comment type="caution">
    <text evidence="8">The sequence shown here is derived from an EMBL/GenBank/DDBJ whole genome shotgun (WGS) entry which is preliminary data.</text>
</comment>
<dbReference type="PROSITE" id="PS51194">
    <property type="entry name" value="HELICASE_CTER"/>
    <property type="match status" value="1"/>
</dbReference>
<evidence type="ECO:0000256" key="4">
    <source>
        <dbReference type="ARBA" id="ARBA00049390"/>
    </source>
</evidence>
<dbReference type="Pfam" id="PF00271">
    <property type="entry name" value="Helicase_C"/>
    <property type="match status" value="1"/>
</dbReference>
<dbReference type="GO" id="GO:0005524">
    <property type="term" value="F:ATP binding"/>
    <property type="evidence" value="ECO:0007669"/>
    <property type="project" value="InterPro"/>
</dbReference>
<evidence type="ECO:0000259" key="7">
    <source>
        <dbReference type="PROSITE" id="PS51789"/>
    </source>
</evidence>
<dbReference type="GO" id="GO:0003724">
    <property type="term" value="F:RNA helicase activity"/>
    <property type="evidence" value="ECO:0007669"/>
    <property type="project" value="UniProtKB-EC"/>
</dbReference>
<dbReference type="EMBL" id="AZIM01001519">
    <property type="protein sequence ID" value="ETE66610.1"/>
    <property type="molecule type" value="Genomic_DNA"/>
</dbReference>
<dbReference type="GO" id="GO:0039536">
    <property type="term" value="P:negative regulation of RIG-I signaling pathway"/>
    <property type="evidence" value="ECO:0007669"/>
    <property type="project" value="TreeGrafter"/>
</dbReference>
<keyword evidence="8" id="KW-0378">Hydrolase</keyword>
<dbReference type="AlphaFoldDB" id="V8NX22"/>